<evidence type="ECO:0000256" key="7">
    <source>
        <dbReference type="ARBA" id="ARBA00022801"/>
    </source>
</evidence>
<comment type="subunit">
    <text evidence="4">Homotetramer.</text>
</comment>
<evidence type="ECO:0000259" key="9">
    <source>
        <dbReference type="Pfam" id="PF19283"/>
    </source>
</evidence>
<evidence type="ECO:0000256" key="5">
    <source>
        <dbReference type="ARBA" id="ARBA00012917"/>
    </source>
</evidence>
<comment type="catalytic activity">
    <reaction evidence="1">
        <text>Cleavage of an N-acetyl or N-formyl amino acid from the N-terminus of a polypeptide.</text>
        <dbReference type="EC" id="3.4.19.1"/>
    </reaction>
</comment>
<reference evidence="12" key="1">
    <citation type="submission" date="2016-06" db="UniProtKB">
        <authorList>
            <consortium name="WormBaseParasite"/>
        </authorList>
    </citation>
    <scope>IDENTIFICATION</scope>
</reference>
<keyword evidence="7" id="KW-0378">Hydrolase</keyword>
<keyword evidence="6" id="KW-0963">Cytoplasm</keyword>
<protein>
    <recommendedName>
        <fullName evidence="5">acylaminoacyl-peptidase</fullName>
        <ecNumber evidence="5">3.4.19.1</ecNumber>
    </recommendedName>
</protein>
<feature type="domain" description="Peptidase S9 prolyl oligopeptidase catalytic" evidence="8">
    <location>
        <begin position="477"/>
        <end position="568"/>
    </location>
</feature>
<reference evidence="10 11" key="2">
    <citation type="submission" date="2018-08" db="EMBL/GenBank/DDBJ databases">
        <authorList>
            <person name="Laetsch R D."/>
            <person name="Stevens L."/>
            <person name="Kumar S."/>
            <person name="Blaxter L. M."/>
        </authorList>
    </citation>
    <scope>NUCLEOTIDE SEQUENCE [LARGE SCALE GENOMIC DNA]</scope>
</reference>
<dbReference type="EMBL" id="UYRW01001392">
    <property type="protein sequence ID" value="VDK77025.1"/>
    <property type="molecule type" value="Genomic_DNA"/>
</dbReference>
<dbReference type="Pfam" id="PF00326">
    <property type="entry name" value="Peptidase_S9"/>
    <property type="match status" value="1"/>
</dbReference>
<evidence type="ECO:0000256" key="1">
    <source>
        <dbReference type="ARBA" id="ARBA00000721"/>
    </source>
</evidence>
<sequence>MSNSNSLQVGATSITLKALEKLKDLYFDIAQVPLPQNARLRRRGKYIEISSVWANHAMELKKSVKMQRLSLIVPKTDEPNMYELISTTSLPLTAVEEELIAFSRSDSRCATLITLSSGKDKKQYIKVFDQTEHIEICCTDVTSPKKHGLIYNDEEFGGLKWSSGEGHLLYAAEKFVKKKEYYDTELDWTNEENFLDSSVYIWVPNDEGIVFFGIQNTPVKLGKIYCNNRGGTLFYYELRSAKLTPLSNQNVSIEGLSFSPNKSKLIYFQRQSEGPHHASVSCQLLDWNKNEQQLLVPIITAVSGTDLNRKQFPGLYAVQLAERPWSSDNKRIFVSTVWGSKREIVSINTETGKLEKITNNGTFHGSWTVLDVNEDCLVAVCSAPNRPPTILVGHIPKVDSGEMIIWTRLDNSSAVEVRLKLLNFSWRLVDFDRGVGGPYEGLLYIPNETSIVPLVVIPHGGPHSVTIACWPSRVILLLLNSGYALLFINYHGSLGFGNDFVNSLPGNCGDLDVKDVHFAVQTVLDMESRLDHSRVGVFGGSHGGFINFYKVCIAGNPVLNIAAMYELSDIPDW</sequence>
<organism evidence="12">
    <name type="scientific">Onchocerca ochengi</name>
    <name type="common">Filarial nematode worm</name>
    <dbReference type="NCBI Taxonomy" id="42157"/>
    <lineage>
        <taxon>Eukaryota</taxon>
        <taxon>Metazoa</taxon>
        <taxon>Ecdysozoa</taxon>
        <taxon>Nematoda</taxon>
        <taxon>Chromadorea</taxon>
        <taxon>Rhabditida</taxon>
        <taxon>Spirurina</taxon>
        <taxon>Spiruromorpha</taxon>
        <taxon>Filarioidea</taxon>
        <taxon>Onchocercidae</taxon>
        <taxon>Onchocerca</taxon>
    </lineage>
</organism>
<evidence type="ECO:0000256" key="4">
    <source>
        <dbReference type="ARBA" id="ARBA00011881"/>
    </source>
</evidence>
<dbReference type="EC" id="3.4.19.1" evidence="5"/>
<dbReference type="GO" id="GO:0004252">
    <property type="term" value="F:serine-type endopeptidase activity"/>
    <property type="evidence" value="ECO:0007669"/>
    <property type="project" value="TreeGrafter"/>
</dbReference>
<proteinExistence type="inferred from homology"/>
<dbReference type="PANTHER" id="PTHR42776:SF4">
    <property type="entry name" value="ACYLAMINO-ACID-RELEASING ENZYME"/>
    <property type="match status" value="1"/>
</dbReference>
<evidence type="ECO:0000256" key="3">
    <source>
        <dbReference type="ARBA" id="ARBA00010040"/>
    </source>
</evidence>
<dbReference type="SUPFAM" id="SSF53474">
    <property type="entry name" value="alpha/beta-Hydrolases"/>
    <property type="match status" value="1"/>
</dbReference>
<dbReference type="InterPro" id="IPR045550">
    <property type="entry name" value="AARE_N"/>
</dbReference>
<evidence type="ECO:0000313" key="11">
    <source>
        <dbReference type="Proteomes" id="UP000271087"/>
    </source>
</evidence>
<comment type="similarity">
    <text evidence="3">Belongs to the peptidase S9C family.</text>
</comment>
<evidence type="ECO:0000256" key="6">
    <source>
        <dbReference type="ARBA" id="ARBA00022490"/>
    </source>
</evidence>
<evidence type="ECO:0000256" key="2">
    <source>
        <dbReference type="ARBA" id="ARBA00004496"/>
    </source>
</evidence>
<evidence type="ECO:0000313" key="12">
    <source>
        <dbReference type="WBParaSite" id="nOo.2.0.1.t05335-RA"/>
    </source>
</evidence>
<dbReference type="WBParaSite" id="nOo.2.0.1.t05335-RA">
    <property type="protein sequence ID" value="nOo.2.0.1.t05335-RA"/>
    <property type="gene ID" value="nOo.2.0.1.g05335"/>
</dbReference>
<dbReference type="PANTHER" id="PTHR42776">
    <property type="entry name" value="SERINE PEPTIDASE S9 FAMILY MEMBER"/>
    <property type="match status" value="1"/>
</dbReference>
<dbReference type="GO" id="GO:0006508">
    <property type="term" value="P:proteolysis"/>
    <property type="evidence" value="ECO:0007669"/>
    <property type="project" value="InterPro"/>
</dbReference>
<dbReference type="InterPro" id="IPR001375">
    <property type="entry name" value="Peptidase_S9_cat"/>
</dbReference>
<dbReference type="Gene3D" id="3.40.50.1820">
    <property type="entry name" value="alpha/beta hydrolase"/>
    <property type="match status" value="1"/>
</dbReference>
<dbReference type="InterPro" id="IPR029058">
    <property type="entry name" value="AB_hydrolase_fold"/>
</dbReference>
<evidence type="ECO:0000313" key="10">
    <source>
        <dbReference type="EMBL" id="VDK77025.1"/>
    </source>
</evidence>
<dbReference type="SUPFAM" id="SSF82171">
    <property type="entry name" value="DPP6 N-terminal domain-like"/>
    <property type="match status" value="1"/>
</dbReference>
<dbReference type="Pfam" id="PF19283">
    <property type="entry name" value="APEH_N"/>
    <property type="match status" value="1"/>
</dbReference>
<dbReference type="STRING" id="42157.A0A182EBA2"/>
<dbReference type="OrthoDB" id="416344at2759"/>
<gene>
    <name evidence="10" type="ORF">NOO_LOCUS5335</name>
</gene>
<dbReference type="AlphaFoldDB" id="A0A182EBA2"/>
<feature type="domain" description="Acylamino-acid-releasing enzyme N-terminal" evidence="9">
    <location>
        <begin position="201"/>
        <end position="414"/>
    </location>
</feature>
<comment type="subcellular location">
    <subcellularLocation>
        <location evidence="2">Cytoplasm</location>
    </subcellularLocation>
</comment>
<accession>A0A182EBA2</accession>
<name>A0A182EBA2_ONCOC</name>
<keyword evidence="11" id="KW-1185">Reference proteome</keyword>
<evidence type="ECO:0000259" key="8">
    <source>
        <dbReference type="Pfam" id="PF00326"/>
    </source>
</evidence>
<dbReference type="Proteomes" id="UP000271087">
    <property type="component" value="Unassembled WGS sequence"/>
</dbReference>